<evidence type="ECO:0000313" key="2">
    <source>
        <dbReference type="Proteomes" id="UP000765509"/>
    </source>
</evidence>
<organism evidence="1 2">
    <name type="scientific">Austropuccinia psidii MF-1</name>
    <dbReference type="NCBI Taxonomy" id="1389203"/>
    <lineage>
        <taxon>Eukaryota</taxon>
        <taxon>Fungi</taxon>
        <taxon>Dikarya</taxon>
        <taxon>Basidiomycota</taxon>
        <taxon>Pucciniomycotina</taxon>
        <taxon>Pucciniomycetes</taxon>
        <taxon>Pucciniales</taxon>
        <taxon>Sphaerophragmiaceae</taxon>
        <taxon>Austropuccinia</taxon>
    </lineage>
</organism>
<dbReference type="Proteomes" id="UP000765509">
    <property type="component" value="Unassembled WGS sequence"/>
</dbReference>
<reference evidence="1" key="1">
    <citation type="submission" date="2021-03" db="EMBL/GenBank/DDBJ databases">
        <title>Draft genome sequence of rust myrtle Austropuccinia psidii MF-1, a brazilian biotype.</title>
        <authorList>
            <person name="Quecine M.C."/>
            <person name="Pachon D.M.R."/>
            <person name="Bonatelli M.L."/>
            <person name="Correr F.H."/>
            <person name="Franceschini L.M."/>
            <person name="Leite T.F."/>
            <person name="Margarido G.R.A."/>
            <person name="Almeida C.A."/>
            <person name="Ferrarezi J.A."/>
            <person name="Labate C.A."/>
        </authorList>
    </citation>
    <scope>NUCLEOTIDE SEQUENCE</scope>
    <source>
        <strain evidence="1">MF-1</strain>
    </source>
</reference>
<protein>
    <submittedName>
        <fullName evidence="1">Uncharacterized protein</fullName>
    </submittedName>
</protein>
<sequence>MTISRSSSHFKLIIREQVEIKGRIVNNLMRVEYSLLVAHDTKILVNLWHQCLGHPPSLPADTSKATRNNNDLVVGGMDGTLHPDSVEVVDEPHLTEVVEAEAVDEVFSTTPDCSSRRVDKSLFPSGDPNTSSESTINVIQSWIKVIRPTHPTLILGDINQESILT</sequence>
<gene>
    <name evidence="1" type="ORF">O181_037770</name>
</gene>
<name>A0A9Q3HDG9_9BASI</name>
<dbReference type="OrthoDB" id="7691805at2759"/>
<dbReference type="EMBL" id="AVOT02014538">
    <property type="protein sequence ID" value="MBW0498055.1"/>
    <property type="molecule type" value="Genomic_DNA"/>
</dbReference>
<dbReference type="AlphaFoldDB" id="A0A9Q3HDG9"/>
<evidence type="ECO:0000313" key="1">
    <source>
        <dbReference type="EMBL" id="MBW0498055.1"/>
    </source>
</evidence>
<proteinExistence type="predicted"/>
<comment type="caution">
    <text evidence="1">The sequence shown here is derived from an EMBL/GenBank/DDBJ whole genome shotgun (WGS) entry which is preliminary data.</text>
</comment>
<keyword evidence="2" id="KW-1185">Reference proteome</keyword>
<accession>A0A9Q3HDG9</accession>